<comment type="caution">
    <text evidence="2">The sequence shown here is derived from an EMBL/GenBank/DDBJ whole genome shotgun (WGS) entry which is preliminary data.</text>
</comment>
<gene>
    <name evidence="2" type="ORF">DM01DRAFT_1374238</name>
</gene>
<evidence type="ECO:0000313" key="3">
    <source>
        <dbReference type="Proteomes" id="UP000242146"/>
    </source>
</evidence>
<organism evidence="2 3">
    <name type="scientific">Hesseltinella vesiculosa</name>
    <dbReference type="NCBI Taxonomy" id="101127"/>
    <lineage>
        <taxon>Eukaryota</taxon>
        <taxon>Fungi</taxon>
        <taxon>Fungi incertae sedis</taxon>
        <taxon>Mucoromycota</taxon>
        <taxon>Mucoromycotina</taxon>
        <taxon>Mucoromycetes</taxon>
        <taxon>Mucorales</taxon>
        <taxon>Cunninghamellaceae</taxon>
        <taxon>Hesseltinella</taxon>
    </lineage>
</organism>
<accession>A0A1X2GHU9</accession>
<feature type="compositionally biased region" description="Low complexity" evidence="1">
    <location>
        <begin position="33"/>
        <end position="43"/>
    </location>
</feature>
<dbReference type="STRING" id="101127.A0A1X2GHU9"/>
<dbReference type="OrthoDB" id="5598843at2759"/>
<proteinExistence type="predicted"/>
<feature type="region of interest" description="Disordered" evidence="1">
    <location>
        <begin position="14"/>
        <end position="64"/>
    </location>
</feature>
<dbReference type="AlphaFoldDB" id="A0A1X2GHU9"/>
<dbReference type="EMBL" id="MCGT01000014">
    <property type="protein sequence ID" value="ORX54082.1"/>
    <property type="molecule type" value="Genomic_DNA"/>
</dbReference>
<protein>
    <submittedName>
        <fullName evidence="2">Uncharacterized protein</fullName>
    </submittedName>
</protein>
<name>A0A1X2GHU9_9FUNG</name>
<evidence type="ECO:0000313" key="2">
    <source>
        <dbReference type="EMBL" id="ORX54082.1"/>
    </source>
</evidence>
<reference evidence="2 3" key="1">
    <citation type="submission" date="2016-07" db="EMBL/GenBank/DDBJ databases">
        <title>Pervasive Adenine N6-methylation of Active Genes in Fungi.</title>
        <authorList>
            <consortium name="DOE Joint Genome Institute"/>
            <person name="Mondo S.J."/>
            <person name="Dannebaum R.O."/>
            <person name="Kuo R.C."/>
            <person name="Labutti K."/>
            <person name="Haridas S."/>
            <person name="Kuo A."/>
            <person name="Salamov A."/>
            <person name="Ahrendt S.R."/>
            <person name="Lipzen A."/>
            <person name="Sullivan W."/>
            <person name="Andreopoulos W.B."/>
            <person name="Clum A."/>
            <person name="Lindquist E."/>
            <person name="Daum C."/>
            <person name="Ramamoorthy G.K."/>
            <person name="Gryganskyi A."/>
            <person name="Culley D."/>
            <person name="Magnuson J.K."/>
            <person name="James T.Y."/>
            <person name="O'Malley M.A."/>
            <person name="Stajich J.E."/>
            <person name="Spatafora J.W."/>
            <person name="Visel A."/>
            <person name="Grigoriev I.V."/>
        </authorList>
    </citation>
    <scope>NUCLEOTIDE SEQUENCE [LARGE SCALE GENOMIC DNA]</scope>
    <source>
        <strain evidence="2 3">NRRL 3301</strain>
    </source>
</reference>
<sequence>MPGKGLPKEIIQANGCLMAGNKKSSDRRNSLKQQSHAQPVHQQQNKKHTQGRHKDTHFQSRRHVGLNGFNGAEITAFLSQRYSDTMAAFHNANLEPSSRPVKYESREKAWGNKGSAWGQKGGVMANGQDFLTELLDRTK</sequence>
<dbReference type="Proteomes" id="UP000242146">
    <property type="component" value="Unassembled WGS sequence"/>
</dbReference>
<keyword evidence="3" id="KW-1185">Reference proteome</keyword>
<evidence type="ECO:0000256" key="1">
    <source>
        <dbReference type="SAM" id="MobiDB-lite"/>
    </source>
</evidence>